<keyword evidence="2" id="KW-0732">Signal</keyword>
<sequence length="113" mass="11741">MQTSGGCPEHVYPGHRSRPQMPPRLLGWLLLQLLPLQGGWGTVGPLCVGVQELLFQHVLFEDPPWGLPHLPLQDPALASNPPKAAGGTPSPPPAAERGGGGPALPSPGLLGTE</sequence>
<keyword evidence="4" id="KW-1185">Reference proteome</keyword>
<accession>A0ABN8ZDT0</accession>
<protein>
    <submittedName>
        <fullName evidence="3">Uncharacterized protein</fullName>
    </submittedName>
</protein>
<gene>
    <name evidence="3" type="ORF">MRATA1EN1_LOCUS20911</name>
</gene>
<evidence type="ECO:0000313" key="4">
    <source>
        <dbReference type="Proteomes" id="UP001176941"/>
    </source>
</evidence>
<name>A0ABN8ZDT0_RANTA</name>
<feature type="region of interest" description="Disordered" evidence="1">
    <location>
        <begin position="69"/>
        <end position="113"/>
    </location>
</feature>
<feature type="signal peptide" evidence="2">
    <location>
        <begin position="1"/>
        <end position="41"/>
    </location>
</feature>
<organism evidence="3 4">
    <name type="scientific">Rangifer tarandus platyrhynchus</name>
    <name type="common">Svalbard reindeer</name>
    <dbReference type="NCBI Taxonomy" id="3082113"/>
    <lineage>
        <taxon>Eukaryota</taxon>
        <taxon>Metazoa</taxon>
        <taxon>Chordata</taxon>
        <taxon>Craniata</taxon>
        <taxon>Vertebrata</taxon>
        <taxon>Euteleostomi</taxon>
        <taxon>Mammalia</taxon>
        <taxon>Eutheria</taxon>
        <taxon>Laurasiatheria</taxon>
        <taxon>Artiodactyla</taxon>
        <taxon>Ruminantia</taxon>
        <taxon>Pecora</taxon>
        <taxon>Cervidae</taxon>
        <taxon>Odocoileinae</taxon>
        <taxon>Rangifer</taxon>
    </lineage>
</organism>
<reference evidence="3" key="1">
    <citation type="submission" date="2023-04" db="EMBL/GenBank/DDBJ databases">
        <authorList>
            <consortium name="ELIXIR-Norway"/>
        </authorList>
    </citation>
    <scope>NUCLEOTIDE SEQUENCE [LARGE SCALE GENOMIC DNA]</scope>
</reference>
<feature type="chain" id="PRO_5045433503" evidence="2">
    <location>
        <begin position="42"/>
        <end position="113"/>
    </location>
</feature>
<evidence type="ECO:0000256" key="1">
    <source>
        <dbReference type="SAM" id="MobiDB-lite"/>
    </source>
</evidence>
<evidence type="ECO:0000256" key="2">
    <source>
        <dbReference type="SAM" id="SignalP"/>
    </source>
</evidence>
<proteinExistence type="predicted"/>
<dbReference type="EMBL" id="OX459968">
    <property type="protein sequence ID" value="CAI9171949.1"/>
    <property type="molecule type" value="Genomic_DNA"/>
</dbReference>
<dbReference type="Proteomes" id="UP001176941">
    <property type="component" value="Chromosome 32"/>
</dbReference>
<evidence type="ECO:0000313" key="3">
    <source>
        <dbReference type="EMBL" id="CAI9171949.1"/>
    </source>
</evidence>